<feature type="compositionally biased region" description="Polar residues" evidence="1">
    <location>
        <begin position="99"/>
        <end position="113"/>
    </location>
</feature>
<feature type="compositionally biased region" description="Polar residues" evidence="1">
    <location>
        <begin position="896"/>
        <end position="948"/>
    </location>
</feature>
<dbReference type="Proteomes" id="UP001303647">
    <property type="component" value="Unassembled WGS sequence"/>
</dbReference>
<dbReference type="EMBL" id="MU857604">
    <property type="protein sequence ID" value="KAK4251636.1"/>
    <property type="molecule type" value="Genomic_DNA"/>
</dbReference>
<sequence>MSSVASFVAGSGSTATKQSGTPPAVIEGDLSCPTLPSSQSNPATKNATPDTFNAPTDQCAGMEDVEDDNGSNFDFSFGNIKELKETFANDSEERDDNGKSLSGNNNDTRTTASPEPCKASQPPEKTHYASSYAESTGSRHRNVTQMTLDLPASLAVTPEWNRDAGKTRTYEEFPKSTNISGVISVNSIKENQTIVQNPPQLIAQAPAANSSNSLATSNQPMGTSPNVPTADPAMQTLTSPSDIGGLFHGDVATDSFSSSIVFDPELEDVLAAGEASADRELPESAETSHRGPIFTEHVRVAPAAVKEETAMPSPPQRPPVSPPRLVDIRMAGRPVYRYEGPINQNTIYSEPETPFADQLRAGFWVWHQENMQYFFLYKKMLHDWVIFTKSDANRFKPGFDIAAQIVWTRQDVSIKDWKAAKSAVAPLIANAHQDMEALKATEEQRAGRARFVRTDLRGKSGKQQQRVPARYDHFTSLITQSHEREMWRTRVEAPTKAHAMMGEAQRQALVEKQNRIAAATTTTDKVRRTTKRAEERRLRCKEAEAGEQKKLTGAQAAEEKRFLVGKCSGNPAQAAEEEKAKKEARRDAEAEQLADESPPLQMLGFLKNSQSNSSMLRNGNEGHSAGAVTDTSTQQLAQQNKTTGNSTASFSYTTTSPENCGSGNNTQTTQTGSGKGNSDNLDHLFQESVSLADDNFLPSNEPLDFDAIFAEQDAILQTDGLPEIEFATPVQLNTISAQHAANSGFSVDNNYAIMVRAKDSPAKQFFSPDQTRISSIHEAMLPVGASELQPGTTPISTETSTKSKPLSCGKAALKTQSSNAAYHKGFPTATSSQTQRRMTEPSFGLGQVMTSDPFVTAASIHQLPSNGQGKFDFNMTATAPTPGIDDAETVLQKSPVHTVNQKSSGSKTAVQQMEQMSFTTQTSPKTFSSGMQQYMSQEPTTEQTSPSATGPIVQQPAQQSLDYTIFMKQPFQASTPASLSGLTDCSTQILAHSATTPSPDNKRKAPVRHGNETPTKRRQSVNRQSSVVPIAHLPPVSMVPQESQTPDRTVQASPREFQTPQQQIPVDPALHYGISPSSGGMLFGTSIKAGVCAAIAHIVREAKLGTVFSQVLLDGPITDFNCPEVSGHIKQATRGHLIAVSTTEPEDDRQAFLSGAFKVLQGVLQEMEEHGSVFGRVLLDGRLSGPALMPARRAMSAVYKAVMVEYTSPPRCDSDLTRLAQVQQTPTRAGPAHARVSSWNNMTNEFATTSSACLPTCSGLSGTPVLGRSICPQMNGYATFSSHIQPFPTMPVETGGYPSPTHNYPPSLINGYIVPGYQRPDVSTPTITQPGCSTHDLPEPTKYYPQEQPQQSEQQQAERLKRQPKKPPSRRKSRARKSSAAATAVTATVPTNIQPLTDNNNNNNSNNNKKKNKKKNNTTPTTAIATTSGGPGQCVPKLYYRFEDRAFYMQLQTASGEVTHHRIGPKGTTAAEAALARFLTAAREQLGVTECPAGFVFQAWEGVEENLAALERACRHSVEES</sequence>
<feature type="region of interest" description="Disordered" evidence="1">
    <location>
        <begin position="520"/>
        <end position="554"/>
    </location>
</feature>
<feature type="compositionally biased region" description="Low complexity" evidence="1">
    <location>
        <begin position="661"/>
        <end position="678"/>
    </location>
</feature>
<feature type="region of interest" description="Disordered" evidence="1">
    <location>
        <begin position="207"/>
        <end position="241"/>
    </location>
</feature>
<feature type="region of interest" description="Disordered" evidence="1">
    <location>
        <begin position="896"/>
        <end position="952"/>
    </location>
</feature>
<evidence type="ECO:0000313" key="2">
    <source>
        <dbReference type="EMBL" id="KAK4251636.1"/>
    </source>
</evidence>
<feature type="region of interest" description="Disordered" evidence="1">
    <location>
        <begin position="274"/>
        <end position="294"/>
    </location>
</feature>
<feature type="compositionally biased region" description="Polar residues" evidence="1">
    <location>
        <begin position="629"/>
        <end position="659"/>
    </location>
</feature>
<evidence type="ECO:0000256" key="1">
    <source>
        <dbReference type="SAM" id="MobiDB-lite"/>
    </source>
</evidence>
<keyword evidence="3" id="KW-1185">Reference proteome</keyword>
<feature type="compositionally biased region" description="Basic and acidic residues" evidence="1">
    <location>
        <begin position="576"/>
        <end position="589"/>
    </location>
</feature>
<feature type="region of interest" description="Disordered" evidence="1">
    <location>
        <begin position="992"/>
        <end position="1046"/>
    </location>
</feature>
<accession>A0AAN7D1B2</accession>
<name>A0AAN7D1B2_9PEZI</name>
<feature type="region of interest" description="Disordered" evidence="1">
    <location>
        <begin position="1315"/>
        <end position="1429"/>
    </location>
</feature>
<feature type="compositionally biased region" description="Low complexity" evidence="1">
    <location>
        <begin position="207"/>
        <end position="218"/>
    </location>
</feature>
<feature type="compositionally biased region" description="Polar residues" evidence="1">
    <location>
        <begin position="34"/>
        <end position="56"/>
    </location>
</feature>
<feature type="region of interest" description="Disordered" evidence="1">
    <location>
        <begin position="1"/>
        <end position="141"/>
    </location>
</feature>
<feature type="compositionally biased region" description="Low complexity" evidence="1">
    <location>
        <begin position="1417"/>
        <end position="1427"/>
    </location>
</feature>
<organism evidence="2 3">
    <name type="scientific">Corynascus novoguineensis</name>
    <dbReference type="NCBI Taxonomy" id="1126955"/>
    <lineage>
        <taxon>Eukaryota</taxon>
        <taxon>Fungi</taxon>
        <taxon>Dikarya</taxon>
        <taxon>Ascomycota</taxon>
        <taxon>Pezizomycotina</taxon>
        <taxon>Sordariomycetes</taxon>
        <taxon>Sordariomycetidae</taxon>
        <taxon>Sordariales</taxon>
        <taxon>Chaetomiaceae</taxon>
        <taxon>Corynascus</taxon>
    </lineage>
</organism>
<reference evidence="2" key="2">
    <citation type="submission" date="2023-05" db="EMBL/GenBank/DDBJ databases">
        <authorList>
            <consortium name="Lawrence Berkeley National Laboratory"/>
            <person name="Steindorff A."/>
            <person name="Hensen N."/>
            <person name="Bonometti L."/>
            <person name="Westerberg I."/>
            <person name="Brannstrom I.O."/>
            <person name="Guillou S."/>
            <person name="Cros-Aarteil S."/>
            <person name="Calhoun S."/>
            <person name="Haridas S."/>
            <person name="Kuo A."/>
            <person name="Mondo S."/>
            <person name="Pangilinan J."/>
            <person name="Riley R."/>
            <person name="Labutti K."/>
            <person name="Andreopoulos B."/>
            <person name="Lipzen A."/>
            <person name="Chen C."/>
            <person name="Yanf M."/>
            <person name="Daum C."/>
            <person name="Ng V."/>
            <person name="Clum A."/>
            <person name="Ohm R."/>
            <person name="Martin F."/>
            <person name="Silar P."/>
            <person name="Natvig D."/>
            <person name="Lalanne C."/>
            <person name="Gautier V."/>
            <person name="Ament-Velasquez S.L."/>
            <person name="Kruys A."/>
            <person name="Hutchinson M.I."/>
            <person name="Powell A.J."/>
            <person name="Barry K."/>
            <person name="Miller A.N."/>
            <person name="Grigoriev I.V."/>
            <person name="Debuchy R."/>
            <person name="Gladieux P."/>
            <person name="Thoren M.H."/>
            <person name="Johannesson H."/>
        </authorList>
    </citation>
    <scope>NUCLEOTIDE SEQUENCE</scope>
    <source>
        <strain evidence="2">CBS 359.72</strain>
    </source>
</reference>
<feature type="compositionally biased region" description="Low complexity" evidence="1">
    <location>
        <begin position="1"/>
        <end position="16"/>
    </location>
</feature>
<feature type="region of interest" description="Disordered" evidence="1">
    <location>
        <begin position="568"/>
        <end position="681"/>
    </location>
</feature>
<feature type="compositionally biased region" description="Polar residues" evidence="1">
    <location>
        <begin position="607"/>
        <end position="617"/>
    </location>
</feature>
<feature type="compositionally biased region" description="Low complexity" evidence="1">
    <location>
        <begin position="1378"/>
        <end position="1391"/>
    </location>
</feature>
<reference evidence="2" key="1">
    <citation type="journal article" date="2023" name="Mol. Phylogenet. Evol.">
        <title>Genome-scale phylogeny and comparative genomics of the fungal order Sordariales.</title>
        <authorList>
            <person name="Hensen N."/>
            <person name="Bonometti L."/>
            <person name="Westerberg I."/>
            <person name="Brannstrom I.O."/>
            <person name="Guillou S."/>
            <person name="Cros-Aarteil S."/>
            <person name="Calhoun S."/>
            <person name="Haridas S."/>
            <person name="Kuo A."/>
            <person name="Mondo S."/>
            <person name="Pangilinan J."/>
            <person name="Riley R."/>
            <person name="LaButti K."/>
            <person name="Andreopoulos B."/>
            <person name="Lipzen A."/>
            <person name="Chen C."/>
            <person name="Yan M."/>
            <person name="Daum C."/>
            <person name="Ng V."/>
            <person name="Clum A."/>
            <person name="Steindorff A."/>
            <person name="Ohm R.A."/>
            <person name="Martin F."/>
            <person name="Silar P."/>
            <person name="Natvig D.O."/>
            <person name="Lalanne C."/>
            <person name="Gautier V."/>
            <person name="Ament-Velasquez S.L."/>
            <person name="Kruys A."/>
            <person name="Hutchinson M.I."/>
            <person name="Powell A.J."/>
            <person name="Barry K."/>
            <person name="Miller A.N."/>
            <person name="Grigoriev I.V."/>
            <person name="Debuchy R."/>
            <person name="Gladieux P."/>
            <person name="Hiltunen Thoren M."/>
            <person name="Johannesson H."/>
        </authorList>
    </citation>
    <scope>NUCLEOTIDE SEQUENCE</scope>
    <source>
        <strain evidence="2">CBS 359.72</strain>
    </source>
</reference>
<gene>
    <name evidence="2" type="ORF">C7999DRAFT_27710</name>
</gene>
<evidence type="ECO:0000313" key="3">
    <source>
        <dbReference type="Proteomes" id="UP001303647"/>
    </source>
</evidence>
<feature type="compositionally biased region" description="Basic and acidic residues" evidence="1">
    <location>
        <begin position="524"/>
        <end position="550"/>
    </location>
</feature>
<feature type="compositionally biased region" description="Low complexity" evidence="1">
    <location>
        <begin position="1345"/>
        <end position="1355"/>
    </location>
</feature>
<feature type="compositionally biased region" description="Basic residues" evidence="1">
    <location>
        <begin position="1362"/>
        <end position="1377"/>
    </location>
</feature>
<feature type="compositionally biased region" description="Basic and acidic residues" evidence="1">
    <location>
        <begin position="276"/>
        <end position="289"/>
    </location>
</feature>
<protein>
    <submittedName>
        <fullName evidence="2">Uncharacterized protein</fullName>
    </submittedName>
</protein>
<feature type="compositionally biased region" description="Polar residues" evidence="1">
    <location>
        <begin position="1321"/>
        <end position="1332"/>
    </location>
</feature>
<comment type="caution">
    <text evidence="2">The sequence shown here is derived from an EMBL/GenBank/DDBJ whole genome shotgun (WGS) entry which is preliminary data.</text>
</comment>
<proteinExistence type="predicted"/>